<organism evidence="7 8">
    <name type="scientific">Bacillus xiapuensis</name>
    <dbReference type="NCBI Taxonomy" id="2014075"/>
    <lineage>
        <taxon>Bacteria</taxon>
        <taxon>Bacillati</taxon>
        <taxon>Bacillota</taxon>
        <taxon>Bacilli</taxon>
        <taxon>Bacillales</taxon>
        <taxon>Bacillaceae</taxon>
        <taxon>Bacillus</taxon>
    </lineage>
</organism>
<dbReference type="InterPro" id="IPR002645">
    <property type="entry name" value="STAS_dom"/>
</dbReference>
<evidence type="ECO:0000256" key="2">
    <source>
        <dbReference type="ARBA" id="ARBA00022692"/>
    </source>
</evidence>
<evidence type="ECO:0000256" key="5">
    <source>
        <dbReference type="SAM" id="Phobius"/>
    </source>
</evidence>
<feature type="transmembrane region" description="Helical" evidence="5">
    <location>
        <begin position="313"/>
        <end position="333"/>
    </location>
</feature>
<dbReference type="PANTHER" id="PTHR11814">
    <property type="entry name" value="SULFATE TRANSPORTER"/>
    <property type="match status" value="1"/>
</dbReference>
<comment type="subcellular location">
    <subcellularLocation>
        <location evidence="1">Membrane</location>
        <topology evidence="1">Multi-pass membrane protein</topology>
    </subcellularLocation>
</comment>
<feature type="transmembrane region" description="Helical" evidence="5">
    <location>
        <begin position="339"/>
        <end position="356"/>
    </location>
</feature>
<dbReference type="SUPFAM" id="SSF52091">
    <property type="entry name" value="SpoIIaa-like"/>
    <property type="match status" value="1"/>
</dbReference>
<protein>
    <submittedName>
        <fullName evidence="7">SulP family inorganic anion transporter</fullName>
    </submittedName>
</protein>
<keyword evidence="4 5" id="KW-0472">Membrane</keyword>
<feature type="transmembrane region" description="Helical" evidence="5">
    <location>
        <begin position="68"/>
        <end position="86"/>
    </location>
</feature>
<dbReference type="InterPro" id="IPR011547">
    <property type="entry name" value="SLC26A/SulP_dom"/>
</dbReference>
<keyword evidence="2 5" id="KW-0812">Transmembrane</keyword>
<name>A0ABU6NBE5_9BACI</name>
<evidence type="ECO:0000256" key="3">
    <source>
        <dbReference type="ARBA" id="ARBA00022989"/>
    </source>
</evidence>
<feature type="transmembrane region" description="Helical" evidence="5">
    <location>
        <begin position="241"/>
        <end position="266"/>
    </location>
</feature>
<feature type="transmembrane region" description="Helical" evidence="5">
    <location>
        <begin position="167"/>
        <end position="184"/>
    </location>
</feature>
<dbReference type="EMBL" id="JARMQG010000146">
    <property type="protein sequence ID" value="MED3563157.1"/>
    <property type="molecule type" value="Genomic_DNA"/>
</dbReference>
<feature type="transmembrane region" description="Helical" evidence="5">
    <location>
        <begin position="20"/>
        <end position="40"/>
    </location>
</feature>
<reference evidence="7 8" key="1">
    <citation type="submission" date="2023-03" db="EMBL/GenBank/DDBJ databases">
        <title>Bacillus Genome Sequencing.</title>
        <authorList>
            <person name="Dunlap C."/>
        </authorList>
    </citation>
    <scope>NUCLEOTIDE SEQUENCE [LARGE SCALE GENOMIC DNA]</scope>
    <source>
        <strain evidence="7 8">B-14544</strain>
    </source>
</reference>
<gene>
    <name evidence="7" type="ORF">P4447_11960</name>
</gene>
<dbReference type="RefSeq" id="WP_327968197.1">
    <property type="nucleotide sequence ID" value="NZ_JARMQG010000146.1"/>
</dbReference>
<feature type="transmembrane region" description="Helical" evidence="5">
    <location>
        <begin position="376"/>
        <end position="404"/>
    </location>
</feature>
<evidence type="ECO:0000256" key="4">
    <source>
        <dbReference type="ARBA" id="ARBA00023136"/>
    </source>
</evidence>
<evidence type="ECO:0000313" key="7">
    <source>
        <dbReference type="EMBL" id="MED3563157.1"/>
    </source>
</evidence>
<evidence type="ECO:0000256" key="1">
    <source>
        <dbReference type="ARBA" id="ARBA00004141"/>
    </source>
</evidence>
<dbReference type="Pfam" id="PF01740">
    <property type="entry name" value="STAS"/>
    <property type="match status" value="1"/>
</dbReference>
<feature type="transmembrane region" description="Helical" evidence="5">
    <location>
        <begin position="92"/>
        <end position="111"/>
    </location>
</feature>
<evidence type="ECO:0000313" key="8">
    <source>
        <dbReference type="Proteomes" id="UP001330749"/>
    </source>
</evidence>
<keyword evidence="3 5" id="KW-1133">Transmembrane helix</keyword>
<feature type="domain" description="STAS" evidence="6">
    <location>
        <begin position="431"/>
        <end position="542"/>
    </location>
</feature>
<sequence>MLMDKRFQNYSIRSVPKDFISGLIVGVIAIPLGMAFAIASGVKPEYGIYTTIVAGVLISLLGGSKYQIGGPTGAFIPILFGIVMNYGYENLLIAGFLSGIILTLMGIFKLGSLIKYIPRPVTIGFTSGIAVTIFMGQVASFFGLSGIKKHEEFILNLKEIFVHLGTANLYSILTAAICLVTIILTPKVALRVPGPLIGLVVSTLAATFFYPGQVATIGTAYGEIPSTLPHIQIPDLSMEVIIKLLKPAFVIAMLGGIESLLSAVVADGMTSSRHNSNKELIGQGIANMIAPLFGAIPATGALARTATNIKNGAVSPFSGIIHGAVVLLVLLFFAPNASYIPLASLAPILMVVAWNMSERKVFNHILKTKSTDSLILLVTFLLTVFVNLTIAVEIGLVMSALIFVKRMSDVTVTEKALPNREHKHEKVAANMVTDTHDCPQISIFSIEGPLFFGAAQTFEKTIMNTIHYRPGILLLRMGRVPFIDTTGEAILANIVRHFSKSGIVIISGLNNQPETILKKTGLYQMIGEDHFFKHTGEAINYALDQINKNKCLGCKHFAFRECHKLTASGEIEGRKKLSATF</sequence>
<comment type="caution">
    <text evidence="7">The sequence shown here is derived from an EMBL/GenBank/DDBJ whole genome shotgun (WGS) entry which is preliminary data.</text>
</comment>
<dbReference type="PROSITE" id="PS50801">
    <property type="entry name" value="STAS"/>
    <property type="match status" value="1"/>
</dbReference>
<dbReference type="InterPro" id="IPR036513">
    <property type="entry name" value="STAS_dom_sf"/>
</dbReference>
<evidence type="ECO:0000259" key="6">
    <source>
        <dbReference type="PROSITE" id="PS50801"/>
    </source>
</evidence>
<accession>A0ABU6NBE5</accession>
<keyword evidence="8" id="KW-1185">Reference proteome</keyword>
<dbReference type="Pfam" id="PF00916">
    <property type="entry name" value="Sulfate_transp"/>
    <property type="match status" value="1"/>
</dbReference>
<feature type="transmembrane region" description="Helical" evidence="5">
    <location>
        <begin position="123"/>
        <end position="147"/>
    </location>
</feature>
<feature type="transmembrane region" description="Helical" evidence="5">
    <location>
        <begin position="46"/>
        <end position="63"/>
    </location>
</feature>
<dbReference type="Gene3D" id="3.30.750.24">
    <property type="entry name" value="STAS domain"/>
    <property type="match status" value="1"/>
</dbReference>
<dbReference type="CDD" id="cd07042">
    <property type="entry name" value="STAS_SulP_like_sulfate_transporter"/>
    <property type="match status" value="1"/>
</dbReference>
<dbReference type="InterPro" id="IPR001902">
    <property type="entry name" value="SLC26A/SulP_fam"/>
</dbReference>
<proteinExistence type="predicted"/>
<dbReference type="Proteomes" id="UP001330749">
    <property type="component" value="Unassembled WGS sequence"/>
</dbReference>